<organism evidence="1 2">
    <name type="scientific">Piedraia hortae CBS 480.64</name>
    <dbReference type="NCBI Taxonomy" id="1314780"/>
    <lineage>
        <taxon>Eukaryota</taxon>
        <taxon>Fungi</taxon>
        <taxon>Dikarya</taxon>
        <taxon>Ascomycota</taxon>
        <taxon>Pezizomycotina</taxon>
        <taxon>Dothideomycetes</taxon>
        <taxon>Dothideomycetidae</taxon>
        <taxon>Capnodiales</taxon>
        <taxon>Piedraiaceae</taxon>
        <taxon>Piedraia</taxon>
    </lineage>
</organism>
<name>A0A6A7BUN7_9PEZI</name>
<dbReference type="EMBL" id="MU006002">
    <property type="protein sequence ID" value="KAF2858853.1"/>
    <property type="molecule type" value="Genomic_DNA"/>
</dbReference>
<accession>A0A6A7BUN7</accession>
<sequence length="124" mass="13140">MILTGEARRCDALVGSSKVCCSAFECSQAPGGVADQLRRHISPLQMVMNRLLLRWKAIWFVGLRDLEVAKQEGCLGMAGLGILMRSKSGSFLGCIVLDSSIAASAYAGHLHSKSAIPPTLPAAP</sequence>
<keyword evidence="2" id="KW-1185">Reference proteome</keyword>
<protein>
    <submittedName>
        <fullName evidence="1">Uncharacterized protein</fullName>
    </submittedName>
</protein>
<gene>
    <name evidence="1" type="ORF">K470DRAFT_259450</name>
</gene>
<evidence type="ECO:0000313" key="1">
    <source>
        <dbReference type="EMBL" id="KAF2858853.1"/>
    </source>
</evidence>
<dbReference type="Proteomes" id="UP000799421">
    <property type="component" value="Unassembled WGS sequence"/>
</dbReference>
<dbReference type="AlphaFoldDB" id="A0A6A7BUN7"/>
<proteinExistence type="predicted"/>
<reference evidence="1" key="1">
    <citation type="journal article" date="2020" name="Stud. Mycol.">
        <title>101 Dothideomycetes genomes: a test case for predicting lifestyles and emergence of pathogens.</title>
        <authorList>
            <person name="Haridas S."/>
            <person name="Albert R."/>
            <person name="Binder M."/>
            <person name="Bloem J."/>
            <person name="Labutti K."/>
            <person name="Salamov A."/>
            <person name="Andreopoulos B."/>
            <person name="Baker S."/>
            <person name="Barry K."/>
            <person name="Bills G."/>
            <person name="Bluhm B."/>
            <person name="Cannon C."/>
            <person name="Castanera R."/>
            <person name="Culley D."/>
            <person name="Daum C."/>
            <person name="Ezra D."/>
            <person name="Gonzalez J."/>
            <person name="Henrissat B."/>
            <person name="Kuo A."/>
            <person name="Liang C."/>
            <person name="Lipzen A."/>
            <person name="Lutzoni F."/>
            <person name="Magnuson J."/>
            <person name="Mondo S."/>
            <person name="Nolan M."/>
            <person name="Ohm R."/>
            <person name="Pangilinan J."/>
            <person name="Park H.-J."/>
            <person name="Ramirez L."/>
            <person name="Alfaro M."/>
            <person name="Sun H."/>
            <person name="Tritt A."/>
            <person name="Yoshinaga Y."/>
            <person name="Zwiers L.-H."/>
            <person name="Turgeon B."/>
            <person name="Goodwin S."/>
            <person name="Spatafora J."/>
            <person name="Crous P."/>
            <person name="Grigoriev I."/>
        </authorList>
    </citation>
    <scope>NUCLEOTIDE SEQUENCE</scope>
    <source>
        <strain evidence="1">CBS 480.64</strain>
    </source>
</reference>
<evidence type="ECO:0000313" key="2">
    <source>
        <dbReference type="Proteomes" id="UP000799421"/>
    </source>
</evidence>